<reference evidence="3 4" key="1">
    <citation type="submission" date="2020-08" db="EMBL/GenBank/DDBJ databases">
        <title>Streptomycin Non-resistant strain, P. mexicana.</title>
        <authorList>
            <person name="Ganesh-Kumar S."/>
            <person name="Zhe T."/>
            <person name="Yu Z."/>
            <person name="Min Y."/>
        </authorList>
    </citation>
    <scope>NUCLEOTIDE SEQUENCE [LARGE SCALE GENOMIC DNA]</scope>
    <source>
        <strain evidence="3 4">GTZY2</strain>
    </source>
</reference>
<dbReference type="Pfam" id="PF01569">
    <property type="entry name" value="PAP2"/>
    <property type="match status" value="1"/>
</dbReference>
<dbReference type="Gene3D" id="1.20.144.10">
    <property type="entry name" value="Phosphatidic acid phosphatase type 2/haloperoxidase"/>
    <property type="match status" value="1"/>
</dbReference>
<accession>A0A7G9T852</accession>
<keyword evidence="1" id="KW-1133">Transmembrane helix</keyword>
<gene>
    <name evidence="3" type="ORF">IAE60_09845</name>
</gene>
<evidence type="ECO:0000259" key="2">
    <source>
        <dbReference type="Pfam" id="PF01569"/>
    </source>
</evidence>
<organism evidence="3 4">
    <name type="scientific">Pseudoxanthomonas mexicana</name>
    <dbReference type="NCBI Taxonomy" id="128785"/>
    <lineage>
        <taxon>Bacteria</taxon>
        <taxon>Pseudomonadati</taxon>
        <taxon>Pseudomonadota</taxon>
        <taxon>Gammaproteobacteria</taxon>
        <taxon>Lysobacterales</taxon>
        <taxon>Lysobacteraceae</taxon>
        <taxon>Pseudoxanthomonas</taxon>
    </lineage>
</organism>
<keyword evidence="1" id="KW-0812">Transmembrane</keyword>
<sequence length="194" mass="20866">MPHALARALSIFGHPMLVLPLAVVTLALARGERVTAVWSAAGFGAFAALVMGYSAWQVRRGRWAHVDASARHERGHLNRFLFVALAAGAALVAWRGTQPVFALGMAMSAAMILAAMASARWCKLSLHMAFAVFAAWLLRELGTIWTLAAMLFAVAVAWSRLALRRHEPRDLVAGAIAGTLAGAAFWPLAARWMP</sequence>
<feature type="transmembrane region" description="Helical" evidence="1">
    <location>
        <begin position="12"/>
        <end position="29"/>
    </location>
</feature>
<feature type="domain" description="Phosphatidic acid phosphatase type 2/haloperoxidase" evidence="2">
    <location>
        <begin position="128"/>
        <end position="190"/>
    </location>
</feature>
<feature type="transmembrane region" description="Helical" evidence="1">
    <location>
        <begin position="170"/>
        <end position="189"/>
    </location>
</feature>
<evidence type="ECO:0000256" key="1">
    <source>
        <dbReference type="SAM" id="Phobius"/>
    </source>
</evidence>
<proteinExistence type="predicted"/>
<evidence type="ECO:0000313" key="4">
    <source>
        <dbReference type="Proteomes" id="UP000515838"/>
    </source>
</evidence>
<feature type="transmembrane region" description="Helical" evidence="1">
    <location>
        <begin position="77"/>
        <end position="94"/>
    </location>
</feature>
<dbReference type="InterPro" id="IPR000326">
    <property type="entry name" value="PAP2/HPO"/>
</dbReference>
<feature type="transmembrane region" description="Helical" evidence="1">
    <location>
        <begin position="35"/>
        <end position="56"/>
    </location>
</feature>
<keyword evidence="1" id="KW-0472">Membrane</keyword>
<dbReference type="Proteomes" id="UP000515838">
    <property type="component" value="Chromosome"/>
</dbReference>
<dbReference type="AlphaFoldDB" id="A0A7G9T852"/>
<dbReference type="GeneID" id="81471271"/>
<feature type="transmembrane region" description="Helical" evidence="1">
    <location>
        <begin position="144"/>
        <end position="163"/>
    </location>
</feature>
<dbReference type="RefSeq" id="WP_187572113.1">
    <property type="nucleotide sequence ID" value="NZ_CP060731.1"/>
</dbReference>
<dbReference type="InterPro" id="IPR036938">
    <property type="entry name" value="PAP2/HPO_sf"/>
</dbReference>
<name>A0A7G9T852_PSEMX</name>
<protein>
    <submittedName>
        <fullName evidence="3">Phosphatase PAP2 family protein</fullName>
    </submittedName>
</protein>
<dbReference type="EMBL" id="CP060731">
    <property type="protein sequence ID" value="QNN76277.1"/>
    <property type="molecule type" value="Genomic_DNA"/>
</dbReference>
<dbReference type="SUPFAM" id="SSF48317">
    <property type="entry name" value="Acid phosphatase/Vanadium-dependent haloperoxidase"/>
    <property type="match status" value="1"/>
</dbReference>
<evidence type="ECO:0000313" key="3">
    <source>
        <dbReference type="EMBL" id="QNN76277.1"/>
    </source>
</evidence>
<feature type="transmembrane region" description="Helical" evidence="1">
    <location>
        <begin position="100"/>
        <end position="116"/>
    </location>
</feature>